<evidence type="ECO:0000313" key="2">
    <source>
        <dbReference type="EMBL" id="PUZ55042.1"/>
    </source>
</evidence>
<evidence type="ECO:0000313" key="3">
    <source>
        <dbReference type="Proteomes" id="UP000244336"/>
    </source>
</evidence>
<evidence type="ECO:0000256" key="1">
    <source>
        <dbReference type="SAM" id="MobiDB-lite"/>
    </source>
</evidence>
<proteinExistence type="predicted"/>
<dbReference type="Gramene" id="PUZ55042">
    <property type="protein sequence ID" value="PUZ55042"/>
    <property type="gene ID" value="GQ55_5G180700"/>
</dbReference>
<reference evidence="2 3" key="1">
    <citation type="submission" date="2018-04" db="EMBL/GenBank/DDBJ databases">
        <title>WGS assembly of Panicum hallii var. hallii HAL2.</title>
        <authorList>
            <person name="Lovell J."/>
            <person name="Jenkins J."/>
            <person name="Lowry D."/>
            <person name="Mamidi S."/>
            <person name="Sreedasyam A."/>
            <person name="Weng X."/>
            <person name="Barry K."/>
            <person name="Bonette J."/>
            <person name="Campitelli B."/>
            <person name="Daum C."/>
            <person name="Gordon S."/>
            <person name="Gould B."/>
            <person name="Lipzen A."/>
            <person name="MacQueen A."/>
            <person name="Palacio-Mejia J."/>
            <person name="Plott C."/>
            <person name="Shakirov E."/>
            <person name="Shu S."/>
            <person name="Yoshinaga Y."/>
            <person name="Zane M."/>
            <person name="Rokhsar D."/>
            <person name="Grimwood J."/>
            <person name="Schmutz J."/>
            <person name="Juenger T."/>
        </authorList>
    </citation>
    <scope>NUCLEOTIDE SEQUENCE [LARGE SCALE GENOMIC DNA]</scope>
    <source>
        <strain evidence="3">cv. HAL2</strain>
    </source>
</reference>
<name>A0A2T7DHH6_9POAL</name>
<gene>
    <name evidence="2" type="ORF">GQ55_5G180700</name>
</gene>
<dbReference type="EMBL" id="CM009753">
    <property type="protein sequence ID" value="PUZ55042.1"/>
    <property type="molecule type" value="Genomic_DNA"/>
</dbReference>
<organism evidence="2 3">
    <name type="scientific">Panicum hallii var. hallii</name>
    <dbReference type="NCBI Taxonomy" id="1504633"/>
    <lineage>
        <taxon>Eukaryota</taxon>
        <taxon>Viridiplantae</taxon>
        <taxon>Streptophyta</taxon>
        <taxon>Embryophyta</taxon>
        <taxon>Tracheophyta</taxon>
        <taxon>Spermatophyta</taxon>
        <taxon>Magnoliopsida</taxon>
        <taxon>Liliopsida</taxon>
        <taxon>Poales</taxon>
        <taxon>Poaceae</taxon>
        <taxon>PACMAD clade</taxon>
        <taxon>Panicoideae</taxon>
        <taxon>Panicodae</taxon>
        <taxon>Paniceae</taxon>
        <taxon>Panicinae</taxon>
        <taxon>Panicum</taxon>
        <taxon>Panicum sect. Panicum</taxon>
    </lineage>
</organism>
<keyword evidence="3" id="KW-1185">Reference proteome</keyword>
<feature type="compositionally biased region" description="Basic and acidic residues" evidence="1">
    <location>
        <begin position="85"/>
        <end position="94"/>
    </location>
</feature>
<dbReference type="AlphaFoldDB" id="A0A2T7DHH6"/>
<dbReference type="Proteomes" id="UP000244336">
    <property type="component" value="Chromosome 5"/>
</dbReference>
<feature type="region of interest" description="Disordered" evidence="1">
    <location>
        <begin position="32"/>
        <end position="126"/>
    </location>
</feature>
<feature type="compositionally biased region" description="Basic residues" evidence="1">
    <location>
        <begin position="52"/>
        <end position="62"/>
    </location>
</feature>
<sequence>MTKQTTVGHGLLSDNLGCRLQCMDVIILVSGRQRGSRKVTGGSDRRQCGGRTSRRRRNVRRPRFLESPALTQPRSARCPPCAAHPRRDETRPVRETTGFRGRGESDDDEAATRGRRSGGWACRAEG</sequence>
<accession>A0A2T7DHH6</accession>
<protein>
    <submittedName>
        <fullName evidence="2">Uncharacterized protein</fullName>
    </submittedName>
</protein>